<dbReference type="Proteomes" id="UP000001876">
    <property type="component" value="Unassembled WGS sequence"/>
</dbReference>
<name>C1MSD7_MICPC</name>
<dbReference type="OrthoDB" id="539216at2759"/>
<evidence type="ECO:0000256" key="1">
    <source>
        <dbReference type="SAM" id="MobiDB-lite"/>
    </source>
</evidence>
<dbReference type="PANTHER" id="PTHR11362">
    <property type="entry name" value="PHOSPHATIDYLETHANOLAMINE-BINDING PROTEIN"/>
    <property type="match status" value="1"/>
</dbReference>
<dbReference type="InterPro" id="IPR035810">
    <property type="entry name" value="PEBP_euk"/>
</dbReference>
<dbReference type="AlphaFoldDB" id="C1MSD7"/>
<reference evidence="2 3" key="1">
    <citation type="journal article" date="2009" name="Science">
        <title>Green evolution and dynamic adaptations revealed by genomes of the marine picoeukaryotes Micromonas.</title>
        <authorList>
            <person name="Worden A.Z."/>
            <person name="Lee J.H."/>
            <person name="Mock T."/>
            <person name="Rouze P."/>
            <person name="Simmons M.P."/>
            <person name="Aerts A.L."/>
            <person name="Allen A.E."/>
            <person name="Cuvelier M.L."/>
            <person name="Derelle E."/>
            <person name="Everett M.V."/>
            <person name="Foulon E."/>
            <person name="Grimwood J."/>
            <person name="Gundlach H."/>
            <person name="Henrissat B."/>
            <person name="Napoli C."/>
            <person name="McDonald S.M."/>
            <person name="Parker M.S."/>
            <person name="Rombauts S."/>
            <person name="Salamov A."/>
            <person name="Von Dassow P."/>
            <person name="Badger J.H."/>
            <person name="Coutinho P.M."/>
            <person name="Demir E."/>
            <person name="Dubchak I."/>
            <person name="Gentemann C."/>
            <person name="Eikrem W."/>
            <person name="Gready J.E."/>
            <person name="John U."/>
            <person name="Lanier W."/>
            <person name="Lindquist E.A."/>
            <person name="Lucas S."/>
            <person name="Mayer K.F."/>
            <person name="Moreau H."/>
            <person name="Not F."/>
            <person name="Otillar R."/>
            <person name="Panaud O."/>
            <person name="Pangilinan J."/>
            <person name="Paulsen I."/>
            <person name="Piegu B."/>
            <person name="Poliakov A."/>
            <person name="Robbens S."/>
            <person name="Schmutz J."/>
            <person name="Toulza E."/>
            <person name="Wyss T."/>
            <person name="Zelensky A."/>
            <person name="Zhou K."/>
            <person name="Armbrust E.V."/>
            <person name="Bhattacharya D."/>
            <person name="Goodenough U.W."/>
            <person name="Van de Peer Y."/>
            <person name="Grigoriev I.V."/>
        </authorList>
    </citation>
    <scope>NUCLEOTIDE SEQUENCE [LARGE SCALE GENOMIC DNA]</scope>
    <source>
        <strain evidence="2 3">CCMP1545</strain>
    </source>
</reference>
<dbReference type="RefSeq" id="XP_003058662.1">
    <property type="nucleotide sequence ID" value="XM_003058616.1"/>
</dbReference>
<sequence length="323" mass="36478">MADPGGVINPNSVQLCKLVGWAFIKNRQARADREWWRHTYGGEPWRGTPYRRPEAEEKRAPREATTATTTTTTTTREDDEDDVMDDAEIYLETLGIPRGLPTLRVVYEKRTLGEREGNTPRPIAPGERFSSRHDAFLQAAPVVSWRDLDAAVDGEERRPRPRPRPHVVVMVDPDAPAPRTAGRRHLPGAAGPWLHALWKDCDGDTSAAATAPGEARPRARRFPSRTFFLSPPARGEDAHEEDLSRVPGLLVPYNGPSPPSGHHRYVFVLFEQTDDAEVRADGRGVEEPAAFERKRWDFKKFLEQNPGLRPRAVNYFVCSRERH</sequence>
<dbReference type="GeneID" id="9684474"/>
<dbReference type="InterPro" id="IPR036610">
    <property type="entry name" value="PEBP-like_sf"/>
</dbReference>
<dbReference type="CDD" id="cd00866">
    <property type="entry name" value="PEBP_euk"/>
    <property type="match status" value="1"/>
</dbReference>
<proteinExistence type="predicted"/>
<dbReference type="SUPFAM" id="SSF49777">
    <property type="entry name" value="PEBP-like"/>
    <property type="match status" value="1"/>
</dbReference>
<dbReference type="EMBL" id="GG663739">
    <property type="protein sequence ID" value="EEH57117.1"/>
    <property type="molecule type" value="Genomic_DNA"/>
</dbReference>
<gene>
    <name evidence="2" type="ORF">MICPUCDRAFT_58447</name>
</gene>
<dbReference type="InterPro" id="IPR008914">
    <property type="entry name" value="PEBP"/>
</dbReference>
<dbReference type="Gene3D" id="3.90.280.10">
    <property type="entry name" value="PEBP-like"/>
    <property type="match status" value="1"/>
</dbReference>
<evidence type="ECO:0000313" key="2">
    <source>
        <dbReference type="EMBL" id="EEH57117.1"/>
    </source>
</evidence>
<dbReference type="PANTHER" id="PTHR11362:SF82">
    <property type="entry name" value="PHOSPHATIDYLETHANOLAMINE-BINDING PROTEIN 4"/>
    <property type="match status" value="1"/>
</dbReference>
<dbReference type="KEGG" id="mpp:MICPUCDRAFT_58447"/>
<keyword evidence="3" id="KW-1185">Reference proteome</keyword>
<feature type="region of interest" description="Disordered" evidence="1">
    <location>
        <begin position="153"/>
        <end position="185"/>
    </location>
</feature>
<feature type="compositionally biased region" description="Basic and acidic residues" evidence="1">
    <location>
        <begin position="51"/>
        <end position="62"/>
    </location>
</feature>
<dbReference type="Pfam" id="PF01161">
    <property type="entry name" value="PBP"/>
    <property type="match status" value="1"/>
</dbReference>
<organism evidence="3">
    <name type="scientific">Micromonas pusilla (strain CCMP1545)</name>
    <name type="common">Picoplanktonic green alga</name>
    <dbReference type="NCBI Taxonomy" id="564608"/>
    <lineage>
        <taxon>Eukaryota</taxon>
        <taxon>Viridiplantae</taxon>
        <taxon>Chlorophyta</taxon>
        <taxon>Mamiellophyceae</taxon>
        <taxon>Mamiellales</taxon>
        <taxon>Mamiellaceae</taxon>
        <taxon>Micromonas</taxon>
    </lineage>
</organism>
<feature type="compositionally biased region" description="Low complexity" evidence="1">
    <location>
        <begin position="63"/>
        <end position="74"/>
    </location>
</feature>
<evidence type="ECO:0000313" key="3">
    <source>
        <dbReference type="Proteomes" id="UP000001876"/>
    </source>
</evidence>
<feature type="compositionally biased region" description="Low complexity" evidence="1">
    <location>
        <begin position="166"/>
        <end position="178"/>
    </location>
</feature>
<accession>C1MSD7</accession>
<protein>
    <submittedName>
        <fullName evidence="2">Predicted protein</fullName>
    </submittedName>
</protein>
<feature type="region of interest" description="Disordered" evidence="1">
    <location>
        <begin position="40"/>
        <end position="78"/>
    </location>
</feature>